<sequence>MGNKASTAPSTSPVQALQKSTVRRNSEYRSRTVETPNPEELFKTSADIRSKFVFGDVPIKRLKQEDRFLAHCERFVAALDSVIAHLDEIGAVIENAEALGKKHAAMAKDLRNEHWRLFGDILVERIIENDTKQPSGGSEVHAAWKMLGQLLVFHMRLGYDRETLRTVRDNRLLAVTDPRTDNNHLCIPDHGVR</sequence>
<dbReference type="PANTHER" id="PTHR46458">
    <property type="entry name" value="BLR2807 PROTEIN"/>
    <property type="match status" value="1"/>
</dbReference>
<evidence type="ECO:0000256" key="2">
    <source>
        <dbReference type="ARBA" id="ARBA00022617"/>
    </source>
</evidence>
<evidence type="ECO:0000259" key="8">
    <source>
        <dbReference type="PROSITE" id="PS01033"/>
    </source>
</evidence>
<evidence type="ECO:0000313" key="10">
    <source>
        <dbReference type="Proteomes" id="UP000031036"/>
    </source>
</evidence>
<keyword evidence="3 6" id="KW-0561">Oxygen transport</keyword>
<dbReference type="GO" id="GO:0046872">
    <property type="term" value="F:metal ion binding"/>
    <property type="evidence" value="ECO:0007669"/>
    <property type="project" value="UniProtKB-KW"/>
</dbReference>
<dbReference type="InterPro" id="IPR044399">
    <property type="entry name" value="Mb-like_M"/>
</dbReference>
<gene>
    <name evidence="9" type="ORF">Tcan_06616</name>
</gene>
<keyword evidence="1 6" id="KW-0813">Transport</keyword>
<organism evidence="9 10">
    <name type="scientific">Toxocara canis</name>
    <name type="common">Canine roundworm</name>
    <dbReference type="NCBI Taxonomy" id="6265"/>
    <lineage>
        <taxon>Eukaryota</taxon>
        <taxon>Metazoa</taxon>
        <taxon>Ecdysozoa</taxon>
        <taxon>Nematoda</taxon>
        <taxon>Chromadorea</taxon>
        <taxon>Rhabditida</taxon>
        <taxon>Spirurina</taxon>
        <taxon>Ascaridomorpha</taxon>
        <taxon>Ascaridoidea</taxon>
        <taxon>Toxocaridae</taxon>
        <taxon>Toxocara</taxon>
    </lineage>
</organism>
<dbReference type="InterPro" id="IPR009050">
    <property type="entry name" value="Globin-like_sf"/>
</dbReference>
<dbReference type="GO" id="GO:0019825">
    <property type="term" value="F:oxygen binding"/>
    <property type="evidence" value="ECO:0007669"/>
    <property type="project" value="InterPro"/>
</dbReference>
<dbReference type="OrthoDB" id="5856342at2759"/>
<evidence type="ECO:0000256" key="3">
    <source>
        <dbReference type="ARBA" id="ARBA00022621"/>
    </source>
</evidence>
<dbReference type="EMBL" id="JPKZ01002967">
    <property type="protein sequence ID" value="KHN74141.1"/>
    <property type="molecule type" value="Genomic_DNA"/>
</dbReference>
<comment type="caution">
    <text evidence="9">The sequence shown here is derived from an EMBL/GenBank/DDBJ whole genome shotgun (WGS) entry which is preliminary data.</text>
</comment>
<dbReference type="Pfam" id="PF00042">
    <property type="entry name" value="Globin"/>
    <property type="match status" value="1"/>
</dbReference>
<feature type="domain" description="Globin" evidence="8">
    <location>
        <begin position="13"/>
        <end position="160"/>
    </location>
</feature>
<dbReference type="STRING" id="6265.A0A0B2USY2"/>
<name>A0A0B2USY2_TOXCA</name>
<comment type="similarity">
    <text evidence="6">Belongs to the globin family.</text>
</comment>
<dbReference type="Gene3D" id="1.10.490.10">
    <property type="entry name" value="Globins"/>
    <property type="match status" value="1"/>
</dbReference>
<feature type="compositionally biased region" description="Polar residues" evidence="7">
    <location>
        <begin position="1"/>
        <end position="20"/>
    </location>
</feature>
<keyword evidence="4" id="KW-0479">Metal-binding</keyword>
<dbReference type="Proteomes" id="UP000031036">
    <property type="component" value="Unassembled WGS sequence"/>
</dbReference>
<dbReference type="CDD" id="cd01040">
    <property type="entry name" value="Mb-like"/>
    <property type="match status" value="1"/>
</dbReference>
<dbReference type="GO" id="GO:0020037">
    <property type="term" value="F:heme binding"/>
    <property type="evidence" value="ECO:0007669"/>
    <property type="project" value="InterPro"/>
</dbReference>
<dbReference type="PROSITE" id="PS01033">
    <property type="entry name" value="GLOBIN"/>
    <property type="match status" value="1"/>
</dbReference>
<evidence type="ECO:0000256" key="4">
    <source>
        <dbReference type="ARBA" id="ARBA00022723"/>
    </source>
</evidence>
<evidence type="ECO:0000256" key="6">
    <source>
        <dbReference type="RuleBase" id="RU000356"/>
    </source>
</evidence>
<keyword evidence="2 6" id="KW-0349">Heme</keyword>
<accession>A0A0B2USY2</accession>
<feature type="region of interest" description="Disordered" evidence="7">
    <location>
        <begin position="1"/>
        <end position="36"/>
    </location>
</feature>
<dbReference type="InterPro" id="IPR050532">
    <property type="entry name" value="Globin-like_OT"/>
</dbReference>
<dbReference type="PANTHER" id="PTHR46458:SF1">
    <property type="entry name" value="GEO09476P1"/>
    <property type="match status" value="1"/>
</dbReference>
<protein>
    <recommendedName>
        <fullName evidence="8">Globin domain-containing protein</fullName>
    </recommendedName>
</protein>
<evidence type="ECO:0000256" key="1">
    <source>
        <dbReference type="ARBA" id="ARBA00022448"/>
    </source>
</evidence>
<dbReference type="InterPro" id="IPR012292">
    <property type="entry name" value="Globin/Proto"/>
</dbReference>
<keyword evidence="5" id="KW-0408">Iron</keyword>
<evidence type="ECO:0000313" key="9">
    <source>
        <dbReference type="EMBL" id="KHN74141.1"/>
    </source>
</evidence>
<keyword evidence="10" id="KW-1185">Reference proteome</keyword>
<proteinExistence type="inferred from homology"/>
<reference evidence="9 10" key="1">
    <citation type="submission" date="2014-11" db="EMBL/GenBank/DDBJ databases">
        <title>Genetic blueprint of the zoonotic pathogen Toxocara canis.</title>
        <authorList>
            <person name="Zhu X.-Q."/>
            <person name="Korhonen P.K."/>
            <person name="Cai H."/>
            <person name="Young N.D."/>
            <person name="Nejsum P."/>
            <person name="von Samson-Himmelstjerna G."/>
            <person name="Boag P.R."/>
            <person name="Tan P."/>
            <person name="Li Q."/>
            <person name="Min J."/>
            <person name="Yang Y."/>
            <person name="Wang X."/>
            <person name="Fang X."/>
            <person name="Hall R.S."/>
            <person name="Hofmann A."/>
            <person name="Sternberg P.W."/>
            <person name="Jex A.R."/>
            <person name="Gasser R.B."/>
        </authorList>
    </citation>
    <scope>NUCLEOTIDE SEQUENCE [LARGE SCALE GENOMIC DNA]</scope>
    <source>
        <strain evidence="9">PN_DK_2014</strain>
    </source>
</reference>
<dbReference type="GO" id="GO:0005344">
    <property type="term" value="F:oxygen carrier activity"/>
    <property type="evidence" value="ECO:0007669"/>
    <property type="project" value="UniProtKB-KW"/>
</dbReference>
<dbReference type="SUPFAM" id="SSF46458">
    <property type="entry name" value="Globin-like"/>
    <property type="match status" value="1"/>
</dbReference>
<evidence type="ECO:0000256" key="7">
    <source>
        <dbReference type="SAM" id="MobiDB-lite"/>
    </source>
</evidence>
<dbReference type="InterPro" id="IPR000971">
    <property type="entry name" value="Globin"/>
</dbReference>
<evidence type="ECO:0000256" key="5">
    <source>
        <dbReference type="ARBA" id="ARBA00023004"/>
    </source>
</evidence>
<dbReference type="AlphaFoldDB" id="A0A0B2USY2"/>